<protein>
    <submittedName>
        <fullName evidence="1">Uncharacterized protein</fullName>
    </submittedName>
</protein>
<name>A0A1X7SQ43_AMPQE</name>
<sequence>TKEDNIFAKILKFYYLWYLSDQ</sequence>
<dbReference type="AlphaFoldDB" id="A0A1X7SQ43"/>
<reference evidence="1" key="1">
    <citation type="submission" date="2017-05" db="UniProtKB">
        <authorList>
            <consortium name="EnsemblMetazoa"/>
        </authorList>
    </citation>
    <scope>IDENTIFICATION</scope>
</reference>
<dbReference type="EnsemblMetazoa" id="Aqu2.1.04203_001">
    <property type="protein sequence ID" value="Aqu2.1.04203_001"/>
    <property type="gene ID" value="Aqu2.1.04203"/>
</dbReference>
<evidence type="ECO:0000313" key="1">
    <source>
        <dbReference type="EnsemblMetazoa" id="Aqu2.1.04203_001"/>
    </source>
</evidence>
<organism evidence="1">
    <name type="scientific">Amphimedon queenslandica</name>
    <name type="common">Sponge</name>
    <dbReference type="NCBI Taxonomy" id="400682"/>
    <lineage>
        <taxon>Eukaryota</taxon>
        <taxon>Metazoa</taxon>
        <taxon>Porifera</taxon>
        <taxon>Demospongiae</taxon>
        <taxon>Heteroscleromorpha</taxon>
        <taxon>Haplosclerida</taxon>
        <taxon>Niphatidae</taxon>
        <taxon>Amphimedon</taxon>
    </lineage>
</organism>
<accession>A0A1X7SQ43</accession>
<proteinExistence type="predicted"/>
<dbReference type="InParanoid" id="A0A1X7SQ43"/>